<keyword evidence="4" id="KW-1015">Disulfide bond</keyword>
<dbReference type="EMBL" id="CAJPDQ010000025">
    <property type="protein sequence ID" value="CAF9926500.1"/>
    <property type="molecule type" value="Genomic_DNA"/>
</dbReference>
<dbReference type="PANTHER" id="PTHR11240:SF17">
    <property type="entry name" value="RIBONUCLEASE T2"/>
    <property type="match status" value="1"/>
</dbReference>
<feature type="active site" evidence="5">
    <location>
        <position position="172"/>
    </location>
</feature>
<keyword evidence="3" id="KW-0540">Nuclease</keyword>
<evidence type="ECO:0000313" key="9">
    <source>
        <dbReference type="Proteomes" id="UP000664169"/>
    </source>
</evidence>
<feature type="active site" evidence="5">
    <location>
        <position position="168"/>
    </location>
</feature>
<feature type="signal peptide" evidence="7">
    <location>
        <begin position="1"/>
        <end position="17"/>
    </location>
</feature>
<dbReference type="InterPro" id="IPR036430">
    <property type="entry name" value="RNase_T2-like_sf"/>
</dbReference>
<dbReference type="PROSITE" id="PS00530">
    <property type="entry name" value="RNASE_T2_1"/>
    <property type="match status" value="1"/>
</dbReference>
<evidence type="ECO:0000256" key="2">
    <source>
        <dbReference type="ARBA" id="ARBA00012571"/>
    </source>
</evidence>
<dbReference type="InterPro" id="IPR033697">
    <property type="entry name" value="Ribonuclease_T2_eukaryotic"/>
</dbReference>
<dbReference type="AlphaFoldDB" id="A0A8H3IMK7"/>
<evidence type="ECO:0000256" key="3">
    <source>
        <dbReference type="ARBA" id="ARBA00022759"/>
    </source>
</evidence>
<dbReference type="Pfam" id="PF00445">
    <property type="entry name" value="Ribonuclease_T2"/>
    <property type="match status" value="1"/>
</dbReference>
<dbReference type="SUPFAM" id="SSF55895">
    <property type="entry name" value="Ribonuclease Rh-like"/>
    <property type="match status" value="1"/>
</dbReference>
<evidence type="ECO:0000313" key="8">
    <source>
        <dbReference type="EMBL" id="CAF9926500.1"/>
    </source>
</evidence>
<name>A0A8H3IMK7_9LECA</name>
<organism evidence="8 9">
    <name type="scientific">Gomphillus americanus</name>
    <dbReference type="NCBI Taxonomy" id="1940652"/>
    <lineage>
        <taxon>Eukaryota</taxon>
        <taxon>Fungi</taxon>
        <taxon>Dikarya</taxon>
        <taxon>Ascomycota</taxon>
        <taxon>Pezizomycotina</taxon>
        <taxon>Lecanoromycetes</taxon>
        <taxon>OSLEUM clade</taxon>
        <taxon>Ostropomycetidae</taxon>
        <taxon>Ostropales</taxon>
        <taxon>Graphidaceae</taxon>
        <taxon>Gomphilloideae</taxon>
        <taxon>Gomphillus</taxon>
    </lineage>
</organism>
<evidence type="ECO:0000256" key="1">
    <source>
        <dbReference type="ARBA" id="ARBA00007469"/>
    </source>
</evidence>
<dbReference type="CDD" id="cd01061">
    <property type="entry name" value="RNase_T2_euk"/>
    <property type="match status" value="1"/>
</dbReference>
<dbReference type="Gene3D" id="3.90.730.10">
    <property type="entry name" value="Ribonuclease T2-like"/>
    <property type="match status" value="1"/>
</dbReference>
<dbReference type="GO" id="GO:0003723">
    <property type="term" value="F:RNA binding"/>
    <property type="evidence" value="ECO:0007669"/>
    <property type="project" value="InterPro"/>
</dbReference>
<gene>
    <name evidence="8" type="ORF">GOMPHAMPRED_004153</name>
</gene>
<reference evidence="8" key="1">
    <citation type="submission" date="2021-03" db="EMBL/GenBank/DDBJ databases">
        <authorList>
            <person name="Tagirdzhanova G."/>
        </authorList>
    </citation>
    <scope>NUCLEOTIDE SEQUENCE</scope>
</reference>
<proteinExistence type="inferred from homology"/>
<evidence type="ECO:0000256" key="5">
    <source>
        <dbReference type="PIRSR" id="PIRSR633697-1"/>
    </source>
</evidence>
<comment type="caution">
    <text evidence="8">The sequence shown here is derived from an EMBL/GenBank/DDBJ whole genome shotgun (WGS) entry which is preliminary data.</text>
</comment>
<sequence length="316" mass="34608">MYLIIAAAATILPVVLGQVYSQSNLNHTCLLVPDYQSCTVNANPLTVDSCCVETYGGLVLATQFWDTYTGLESSGQVLPKNSWTLHGLWPDFCNGSFTQYCDLSRQYDPSPSPNTTTGPNGTTVSVPAYTGPGVDTFVQDFGRYDLLAYMKKYWVSQGSPSAGFWAHEFSKHATCYSTFDVPCYGPKYEQHEEVIDFFETAITYFRQLPTYDWLADAGIVPSNTTSYSLHDIQNALRIRFGATPYLGCSGPKYSAPNSTDHGKTVLSEAWYYHNVLGRPQDGKSVVLDASVAGSVSSCSNATGAIWYYERGAGSQA</sequence>
<comment type="similarity">
    <text evidence="1 6">Belongs to the RNase T2 family.</text>
</comment>
<protein>
    <recommendedName>
        <fullName evidence="2">ribonuclease T2</fullName>
        <ecNumber evidence="2">4.6.1.19</ecNumber>
    </recommendedName>
</protein>
<keyword evidence="7" id="KW-0732">Signal</keyword>
<dbReference type="InterPro" id="IPR033130">
    <property type="entry name" value="RNase_T2_His_AS_2"/>
</dbReference>
<dbReference type="EC" id="4.6.1.19" evidence="2"/>
<dbReference type="PROSITE" id="PS00531">
    <property type="entry name" value="RNASE_T2_2"/>
    <property type="match status" value="1"/>
</dbReference>
<dbReference type="OrthoDB" id="435754at2759"/>
<evidence type="ECO:0000256" key="7">
    <source>
        <dbReference type="SAM" id="SignalP"/>
    </source>
</evidence>
<dbReference type="GO" id="GO:0005576">
    <property type="term" value="C:extracellular region"/>
    <property type="evidence" value="ECO:0007669"/>
    <property type="project" value="TreeGrafter"/>
</dbReference>
<dbReference type="GO" id="GO:0033897">
    <property type="term" value="F:ribonuclease T2 activity"/>
    <property type="evidence" value="ECO:0007669"/>
    <property type="project" value="UniProtKB-EC"/>
</dbReference>
<evidence type="ECO:0000256" key="4">
    <source>
        <dbReference type="ARBA" id="ARBA00023157"/>
    </source>
</evidence>
<keyword evidence="3" id="KW-0378">Hydrolase</keyword>
<dbReference type="InterPro" id="IPR018188">
    <property type="entry name" value="RNase_T2_His_AS_1"/>
</dbReference>
<keyword evidence="9" id="KW-1185">Reference proteome</keyword>
<dbReference type="InterPro" id="IPR001568">
    <property type="entry name" value="RNase_T2-like"/>
</dbReference>
<feature type="chain" id="PRO_5034299531" description="ribonuclease T2" evidence="7">
    <location>
        <begin position="18"/>
        <end position="316"/>
    </location>
</feature>
<keyword evidence="3" id="KW-0255">Endonuclease</keyword>
<dbReference type="Proteomes" id="UP000664169">
    <property type="component" value="Unassembled WGS sequence"/>
</dbReference>
<feature type="active site" evidence="5">
    <location>
        <position position="86"/>
    </location>
</feature>
<accession>A0A8H3IMK7</accession>
<dbReference type="GO" id="GO:0006401">
    <property type="term" value="P:RNA catabolic process"/>
    <property type="evidence" value="ECO:0007669"/>
    <property type="project" value="TreeGrafter"/>
</dbReference>
<dbReference type="PANTHER" id="PTHR11240">
    <property type="entry name" value="RIBONUCLEASE T2"/>
    <property type="match status" value="1"/>
</dbReference>
<evidence type="ECO:0000256" key="6">
    <source>
        <dbReference type="RuleBase" id="RU004328"/>
    </source>
</evidence>